<dbReference type="EMBL" id="JACXAA010000001">
    <property type="protein sequence ID" value="MBD2751563.1"/>
    <property type="molecule type" value="Genomic_DNA"/>
</dbReference>
<dbReference type="Proteomes" id="UP000653797">
    <property type="component" value="Unassembled WGS sequence"/>
</dbReference>
<dbReference type="AlphaFoldDB" id="A0A927AXG0"/>
<name>A0A927AXG0_9BACT</name>
<sequence length="77" mass="8467">MNSTAGKYIMLIGAALVLIGLIVYFFSDKLSWLGRLPGDIRIEGKDGGGFYFPIVTCIVVSILLNLIIVLIRRFFGS</sequence>
<feature type="transmembrane region" description="Helical" evidence="1">
    <location>
        <begin position="50"/>
        <end position="71"/>
    </location>
</feature>
<keyword evidence="1" id="KW-0472">Membrane</keyword>
<evidence type="ECO:0000313" key="3">
    <source>
        <dbReference type="Proteomes" id="UP000653797"/>
    </source>
</evidence>
<dbReference type="Pfam" id="PF11146">
    <property type="entry name" value="DUF2905"/>
    <property type="match status" value="1"/>
</dbReference>
<dbReference type="PANTHER" id="PTHR36443">
    <property type="entry name" value="BSR5223 PROTEIN"/>
    <property type="match status" value="1"/>
</dbReference>
<comment type="caution">
    <text evidence="2">The sequence shown here is derived from an EMBL/GenBank/DDBJ whole genome shotgun (WGS) entry which is preliminary data.</text>
</comment>
<protein>
    <submittedName>
        <fullName evidence="2">DUF2905 domain-containing protein</fullName>
    </submittedName>
</protein>
<proteinExistence type="predicted"/>
<evidence type="ECO:0000313" key="2">
    <source>
        <dbReference type="EMBL" id="MBD2751563.1"/>
    </source>
</evidence>
<feature type="transmembrane region" description="Helical" evidence="1">
    <location>
        <begin position="7"/>
        <end position="27"/>
    </location>
</feature>
<organism evidence="2 3">
    <name type="scientific">Spirosoma validum</name>
    <dbReference type="NCBI Taxonomy" id="2771355"/>
    <lineage>
        <taxon>Bacteria</taxon>
        <taxon>Pseudomonadati</taxon>
        <taxon>Bacteroidota</taxon>
        <taxon>Cytophagia</taxon>
        <taxon>Cytophagales</taxon>
        <taxon>Cytophagaceae</taxon>
        <taxon>Spirosoma</taxon>
    </lineage>
</organism>
<dbReference type="RefSeq" id="WP_191037204.1">
    <property type="nucleotide sequence ID" value="NZ_JACXAA010000001.1"/>
</dbReference>
<accession>A0A927AXG0</accession>
<dbReference type="PANTHER" id="PTHR36443:SF1">
    <property type="entry name" value="BSR5223 PROTEIN"/>
    <property type="match status" value="1"/>
</dbReference>
<keyword evidence="1" id="KW-1133">Transmembrane helix</keyword>
<keyword evidence="1" id="KW-0812">Transmembrane</keyword>
<keyword evidence="3" id="KW-1185">Reference proteome</keyword>
<dbReference type="InterPro" id="IPR021320">
    <property type="entry name" value="DUF2905"/>
</dbReference>
<gene>
    <name evidence="2" type="ORF">IC230_01570</name>
</gene>
<evidence type="ECO:0000256" key="1">
    <source>
        <dbReference type="SAM" id="Phobius"/>
    </source>
</evidence>
<reference evidence="2" key="1">
    <citation type="submission" date="2020-09" db="EMBL/GenBank/DDBJ databases">
        <authorList>
            <person name="Kim M.K."/>
        </authorList>
    </citation>
    <scope>NUCLEOTIDE SEQUENCE</scope>
    <source>
        <strain evidence="2">BT704</strain>
    </source>
</reference>